<dbReference type="CTD" id="491949"/>
<dbReference type="PROSITE" id="PS51401">
    <property type="entry name" value="CHORD"/>
    <property type="match status" value="2"/>
</dbReference>
<dbReference type="FunFam" id="4.10.1130.20:FF:000001">
    <property type="entry name" value="Cysteine and histidine-rich domain-containing protein 1"/>
    <property type="match status" value="1"/>
</dbReference>
<evidence type="ECO:0000256" key="4">
    <source>
        <dbReference type="SAM" id="MobiDB-lite"/>
    </source>
</evidence>
<dbReference type="AlphaFoldDB" id="A0A8V0YSK7"/>
<dbReference type="GO" id="GO:0030018">
    <property type="term" value="C:Z disc"/>
    <property type="evidence" value="ECO:0007669"/>
    <property type="project" value="Ensembl"/>
</dbReference>
<keyword evidence="3" id="KW-0862">Zinc</keyword>
<sequence>MALLCYNKGCGQRFDPEHNSQDSCLYHPGVPIFHDALKGWSCCKKRTTDFSEFLSIKGCTKGFHSKEKPPEPSQEETSDKPKAKPMAEIIVQGPKSAEKMQRERPSSDEPRQLLPIKVSRSLEQALEKLSLSPNNKEPKGDCAGEAAAQVRAGTTCKNAACKAIYQGPESNTEVCTFHPGVPVFHEGMKYWSCCGIRTTDFSAFLEQPGCSTGRHCWMGKADKKAVSCRQDWHQTSSQVVVTIYGKNPLPTLSSVKANRTVLEVHVIFEGNKIFQAELDLWGVIEAEKSFVSMVPTKVEIALRKANPGAWARLEHPQSKACAQGEPEKAAVSTEEPEDDSDDSLSWSEEDEEVEAADGAAPLRGFGESSARADGALSSP</sequence>
<organism evidence="7 8">
    <name type="scientific">Gallus gallus</name>
    <name type="common">Chicken</name>
    <dbReference type="NCBI Taxonomy" id="9031"/>
    <lineage>
        <taxon>Eukaryota</taxon>
        <taxon>Metazoa</taxon>
        <taxon>Chordata</taxon>
        <taxon>Craniata</taxon>
        <taxon>Vertebrata</taxon>
        <taxon>Euteleostomi</taxon>
        <taxon>Archelosauria</taxon>
        <taxon>Archosauria</taxon>
        <taxon>Dinosauria</taxon>
        <taxon>Saurischia</taxon>
        <taxon>Theropoda</taxon>
        <taxon>Coelurosauria</taxon>
        <taxon>Aves</taxon>
        <taxon>Neognathae</taxon>
        <taxon>Galloanserae</taxon>
        <taxon>Galliformes</taxon>
        <taxon>Phasianidae</taxon>
        <taxon>Phasianinae</taxon>
        <taxon>Gallus</taxon>
    </lineage>
</organism>
<dbReference type="GO" id="GO:0005509">
    <property type="term" value="F:calcium ion binding"/>
    <property type="evidence" value="ECO:0007669"/>
    <property type="project" value="Ensembl"/>
</dbReference>
<dbReference type="GeneTree" id="ENSGT00940000159429"/>
<dbReference type="GO" id="GO:0008270">
    <property type="term" value="F:zinc ion binding"/>
    <property type="evidence" value="ECO:0007669"/>
    <property type="project" value="Ensembl"/>
</dbReference>
<reference evidence="7" key="3">
    <citation type="submission" date="2025-09" db="UniProtKB">
        <authorList>
            <consortium name="Ensembl"/>
        </authorList>
    </citation>
    <scope>IDENTIFICATION</scope>
    <source>
        <strain evidence="7">broiler</strain>
    </source>
</reference>
<dbReference type="CDD" id="cd06488">
    <property type="entry name" value="p23_melusin_like"/>
    <property type="match status" value="1"/>
</dbReference>
<dbReference type="PANTHER" id="PTHR46983:SF2">
    <property type="entry name" value="INTEGRIN SUBUNIT BETA 1 BINDING PROTEIN 2"/>
    <property type="match status" value="1"/>
</dbReference>
<dbReference type="InterPro" id="IPR039790">
    <property type="entry name" value="CHRD1"/>
</dbReference>
<feature type="domain" description="CHORD" evidence="6">
    <location>
        <begin position="156"/>
        <end position="215"/>
    </location>
</feature>
<feature type="compositionally biased region" description="Acidic residues" evidence="4">
    <location>
        <begin position="334"/>
        <end position="355"/>
    </location>
</feature>
<dbReference type="Pfam" id="PF04969">
    <property type="entry name" value="CS"/>
    <property type="match status" value="1"/>
</dbReference>
<protein>
    <submittedName>
        <fullName evidence="7">Integrin subunit beta 1 binding protein 2</fullName>
    </submittedName>
</protein>
<dbReference type="RefSeq" id="XP_040554719.1">
    <property type="nucleotide sequence ID" value="XM_040698785.2"/>
</dbReference>
<name>A0A8V0YSK7_CHICK</name>
<accession>A0A8V0YSK7</accession>
<dbReference type="PANTHER" id="PTHR46983">
    <property type="entry name" value="CYSTEINE AND HISTIDINE-RICH DOMAIN-CONTAINING PROTEIN 1"/>
    <property type="match status" value="1"/>
</dbReference>
<evidence type="ECO:0000256" key="1">
    <source>
        <dbReference type="ARBA" id="ARBA00022723"/>
    </source>
</evidence>
<reference evidence="7" key="1">
    <citation type="submission" date="2020-11" db="EMBL/GenBank/DDBJ databases">
        <title>Gallus gallus (Chicken) genome, bGalGal1, GRCg7b, maternal haplotype autosomes + Z &amp; W.</title>
        <authorList>
            <person name="Warren W."/>
            <person name="Formenti G."/>
            <person name="Fedrigo O."/>
            <person name="Haase B."/>
            <person name="Mountcastle J."/>
            <person name="Balacco J."/>
            <person name="Tracey A."/>
            <person name="Schneider V."/>
            <person name="Okimoto R."/>
            <person name="Cheng H."/>
            <person name="Hawken R."/>
            <person name="Howe K."/>
            <person name="Jarvis E.D."/>
        </authorList>
    </citation>
    <scope>NUCLEOTIDE SEQUENCE [LARGE SCALE GENOMIC DNA]</scope>
    <source>
        <strain evidence="7">Broiler</strain>
    </source>
</reference>
<evidence type="ECO:0000313" key="8">
    <source>
        <dbReference type="Proteomes" id="UP000000539"/>
    </source>
</evidence>
<keyword evidence="1" id="KW-0479">Metal-binding</keyword>
<dbReference type="InterPro" id="IPR008978">
    <property type="entry name" value="HSP20-like_chaperone"/>
</dbReference>
<dbReference type="InterPro" id="IPR007052">
    <property type="entry name" value="CS_dom"/>
</dbReference>
<keyword evidence="8" id="KW-1185">Reference proteome</keyword>
<gene>
    <name evidence="7" type="primary">RHOG2</name>
</gene>
<dbReference type="Ensembl" id="ENSGALT00010041052.1">
    <property type="protein sequence ID" value="ENSGALP00010024011.1"/>
    <property type="gene ID" value="ENSGALG00010016999.1"/>
</dbReference>
<dbReference type="Gene3D" id="2.60.40.790">
    <property type="match status" value="1"/>
</dbReference>
<feature type="domain" description="CS" evidence="5">
    <location>
        <begin position="225"/>
        <end position="314"/>
    </location>
</feature>
<proteinExistence type="predicted"/>
<keyword evidence="2" id="KW-0677">Repeat</keyword>
<dbReference type="SUPFAM" id="SSF49764">
    <property type="entry name" value="HSP20-like chaperones"/>
    <property type="match status" value="1"/>
</dbReference>
<dbReference type="OrthoDB" id="10261079at2759"/>
<feature type="region of interest" description="Disordered" evidence="4">
    <location>
        <begin position="314"/>
        <end position="379"/>
    </location>
</feature>
<feature type="compositionally biased region" description="Basic and acidic residues" evidence="4">
    <location>
        <begin position="96"/>
        <end position="111"/>
    </location>
</feature>
<dbReference type="GeneID" id="422207"/>
<evidence type="ECO:0000256" key="3">
    <source>
        <dbReference type="ARBA" id="ARBA00022833"/>
    </source>
</evidence>
<feature type="region of interest" description="Disordered" evidence="4">
    <location>
        <begin position="62"/>
        <end position="115"/>
    </location>
</feature>
<reference evidence="7" key="2">
    <citation type="submission" date="2025-08" db="UniProtKB">
        <authorList>
            <consortium name="Ensembl"/>
        </authorList>
    </citation>
    <scope>IDENTIFICATION</scope>
    <source>
        <strain evidence="7">broiler</strain>
    </source>
</reference>
<evidence type="ECO:0000259" key="6">
    <source>
        <dbReference type="PROSITE" id="PS51401"/>
    </source>
</evidence>
<evidence type="ECO:0000256" key="2">
    <source>
        <dbReference type="ARBA" id="ARBA00022737"/>
    </source>
</evidence>
<dbReference type="Gene3D" id="4.10.1130.20">
    <property type="match status" value="2"/>
</dbReference>
<dbReference type="SMR" id="A0A8V0YSK7"/>
<dbReference type="InterPro" id="IPR007051">
    <property type="entry name" value="CHORD_dom"/>
</dbReference>
<dbReference type="Proteomes" id="UP000000539">
    <property type="component" value="Chromosome 4"/>
</dbReference>
<dbReference type="Pfam" id="PF04968">
    <property type="entry name" value="CHORD"/>
    <property type="match status" value="2"/>
</dbReference>
<evidence type="ECO:0000313" key="7">
    <source>
        <dbReference type="Ensembl" id="ENSGALP00010024011.1"/>
    </source>
</evidence>
<dbReference type="PROSITE" id="PS51203">
    <property type="entry name" value="CS"/>
    <property type="match status" value="1"/>
</dbReference>
<feature type="domain" description="CHORD" evidence="6">
    <location>
        <begin position="5"/>
        <end position="64"/>
    </location>
</feature>
<evidence type="ECO:0000259" key="5">
    <source>
        <dbReference type="PROSITE" id="PS51203"/>
    </source>
</evidence>